<feature type="compositionally biased region" description="Polar residues" evidence="1">
    <location>
        <begin position="690"/>
        <end position="700"/>
    </location>
</feature>
<dbReference type="Gene3D" id="2.60.40.10">
    <property type="entry name" value="Immunoglobulins"/>
    <property type="match status" value="3"/>
</dbReference>
<evidence type="ECO:0000256" key="2">
    <source>
        <dbReference type="SAM" id="Phobius"/>
    </source>
</evidence>
<dbReference type="InterPro" id="IPR054604">
    <property type="entry name" value="SbsC_Big-like"/>
</dbReference>
<dbReference type="InterPro" id="IPR013783">
    <property type="entry name" value="Ig-like_fold"/>
</dbReference>
<gene>
    <name evidence="4" type="ORF">BBIA_2043</name>
</gene>
<dbReference type="EMBL" id="JGYN01000014">
    <property type="protein sequence ID" value="KFI50695.1"/>
    <property type="molecule type" value="Genomic_DNA"/>
</dbReference>
<dbReference type="Pfam" id="PF17802">
    <property type="entry name" value="SpaA"/>
    <property type="match status" value="3"/>
</dbReference>
<evidence type="ECO:0000313" key="5">
    <source>
        <dbReference type="Proteomes" id="UP000029108"/>
    </source>
</evidence>
<reference evidence="4 5" key="1">
    <citation type="submission" date="2014-03" db="EMBL/GenBank/DDBJ databases">
        <title>Genomics of Bifidobacteria.</title>
        <authorList>
            <person name="Ventura M."/>
            <person name="Milani C."/>
            <person name="Lugli G.A."/>
        </authorList>
    </citation>
    <scope>NUCLEOTIDE SEQUENCE [LARGE SCALE GENOMIC DNA]</scope>
    <source>
        <strain evidence="4 5">DSM 23969</strain>
    </source>
</reference>
<dbReference type="GO" id="GO:0005975">
    <property type="term" value="P:carbohydrate metabolic process"/>
    <property type="evidence" value="ECO:0007669"/>
    <property type="project" value="UniProtKB-ARBA"/>
</dbReference>
<evidence type="ECO:0000256" key="1">
    <source>
        <dbReference type="SAM" id="MobiDB-lite"/>
    </source>
</evidence>
<dbReference type="Pfam" id="PF26182">
    <property type="entry name" value="Ig_NUP210_5th"/>
    <property type="match status" value="1"/>
</dbReference>
<feature type="domain" description="BIG2" evidence="3">
    <location>
        <begin position="720"/>
        <end position="805"/>
    </location>
</feature>
<dbReference type="Gene3D" id="2.60.40.1080">
    <property type="match status" value="2"/>
</dbReference>
<keyword evidence="2" id="KW-0812">Transmembrane</keyword>
<protein>
    <submittedName>
        <fullName evidence="4">Cell surface protein with Cna protein B-type domain and Gram-positive cocci surface proteins LPxTG motif profile</fullName>
    </submittedName>
</protein>
<evidence type="ECO:0000313" key="4">
    <source>
        <dbReference type="EMBL" id="KFI50695.1"/>
    </source>
</evidence>
<dbReference type="InterPro" id="IPR026588">
    <property type="entry name" value="Choice_anch_A"/>
</dbReference>
<accession>A0A086ZVZ5</accession>
<comment type="caution">
    <text evidence="4">The sequence shown here is derived from an EMBL/GenBank/DDBJ whole genome shotgun (WGS) entry which is preliminary data.</text>
</comment>
<feature type="transmembrane region" description="Helical" evidence="2">
    <location>
        <begin position="1483"/>
        <end position="1503"/>
    </location>
</feature>
<feature type="region of interest" description="Disordered" evidence="1">
    <location>
        <begin position="677"/>
        <end position="704"/>
    </location>
</feature>
<keyword evidence="5" id="KW-1185">Reference proteome</keyword>
<keyword evidence="2" id="KW-1133">Transmembrane helix</keyword>
<dbReference type="SUPFAM" id="SSF49373">
    <property type="entry name" value="Invasin/intimin cell-adhesion fragments"/>
    <property type="match status" value="2"/>
</dbReference>
<evidence type="ECO:0000259" key="3">
    <source>
        <dbReference type="SMART" id="SM00635"/>
    </source>
</evidence>
<dbReference type="InterPro" id="IPR008964">
    <property type="entry name" value="Invasin/intimin_cell_adhesion"/>
</dbReference>
<sequence length="1508" mass="160273">MQGFTTRTVAGTYTRRLAASALAISMMLGTALAGIITAPISAYATDSTSGSDAAGLCTPTNINLGDDITKSTTDTGVATYVGRDMYIGANNNNSEYLEDGNAPDGSYAVEAEGLTVVNGKLAMNPLNNSWRIKDNDGNRNSAGFRFGTVGFGAQFRPKSGAALVVGGKNSAIKNMRTGNVNTNVGAWTKGAWTGQSAEWKSKDNYDVNTSSPAYTSQIVGTMGKWQSDNRHDAVVGQQSHWYKDDNSDNKSYDEAMKVTGTDDDNKSYTNNYSDYNETIDTLSKTLALGNTAGASASESNDGSKKSLNGVWRGKYNWDVSDQWASYGFQFNGGQTEKVITFNGDNKSSMQFFSLPASMLSGDQGISFEFTNIPANASVVINVTGANNSEITFRNGWRVWWNGTDVSEGYRTKAGDEVKNKYAHAAQSVIWNFADASKVTILGGKGTGTLTIKNVQQVDVNENKATDNGTYNNVTTTDDPAAAFLGSILVPNGSLESHVSTNGRVWVGVDFSMYNPESATIKINGTELKTSEGKTTSVINMDQERHNLPWSGNFTQNCAVIGWNKVDANTQQKIGGSEWGIYKTEAEAKANQNALLVVDDNGSNDSDYTEGVITVRNLMPNATYYIKELKAPDNYTASDTVYEIKAGAGGETIYKPTAGENIANTPSGASVRWAKYENGDKNKTPLPGSEWQLTKKGTNSPNDDETWTIKDNTRSLIKVDILNASTNADAGATHSMNQSSSVHFKAKITYRDNTTTDNDSDVTWTSSNETVASVTADGVVIAKQPGTTVIKATAVADDTKSDSITVTVSSVSVTGITIKNGNQVVAANSTLDMAKDGSLQLDAVVESQSGTTVSALWESSAPDVATVTANGLIKAVSVGVSTITVYAGDKQTSVVVRVTDSTETLVYVKKSVVLKTYPNWGDDYYIGYGRTGAAWSYAKMTASECNDDWMYVSIPRQGNDTAFKIVNQGNNNAGGSWYPAGTGSDIKFNSRAVIVLDGSNASGTDDMPDCTVRATTRTAAAGMDDAQADAADDADDAATVENATDAVIADVDETNAAETTAERMTDAAETDAGQQDGKAVAFDCSATGYLCDIDPASGMFRVKDLADGTYELKETVAPNGYTLNTTVYKFTVVNGVPTWDGDQAGLVNGVMYIDDKPTEVTWYKQDAKHSFALAGSQWKIQLSGGTAIYCVADDNATVDTSACSGTTLQDVADTVAGTITVKKLPKGTYTLTETVAPTGYDKLSDSYTFKVDDSASTVQIDDLTGNKIDNSLTPVETEIPVKKSVTGGSWPTGSDGQPVAFQFKLEKYGNDTQQAIPTPTNCSNAPSADIEHGTACVIDVKPDETGKFTADGVFKGLHFNANNLGADASNKYANTYTYKITEVKPANADPFIEYSQAVYKVVVTVEQAKDSSGKWAGLKVSYTMTREKTDAGTSVEGANATVGSWNSDQSNNANGGETAKPIATFTNNIYGPELPATGGEGTAMFLRAGSFAVLVATLGLAFMARRRRS</sequence>
<organism evidence="4 5">
    <name type="scientific">Bifidobacterium biavatii DSM 23969</name>
    <dbReference type="NCBI Taxonomy" id="1437608"/>
    <lineage>
        <taxon>Bacteria</taxon>
        <taxon>Bacillati</taxon>
        <taxon>Actinomycetota</taxon>
        <taxon>Actinomycetes</taxon>
        <taxon>Bifidobacteriales</taxon>
        <taxon>Bifidobacteriaceae</taxon>
        <taxon>Bifidobacterium</taxon>
    </lineage>
</organism>
<proteinExistence type="predicted"/>
<dbReference type="NCBIfam" id="TIGR04215">
    <property type="entry name" value="choice_anch_A"/>
    <property type="match status" value="1"/>
</dbReference>
<dbReference type="Proteomes" id="UP000029108">
    <property type="component" value="Unassembled WGS sequence"/>
</dbReference>
<dbReference type="eggNOG" id="COG4932">
    <property type="taxonomic scope" value="Bacteria"/>
</dbReference>
<name>A0A086ZVZ5_9BIFI</name>
<dbReference type="Pfam" id="PF22359">
    <property type="entry name" value="Big-like"/>
    <property type="match status" value="1"/>
</dbReference>
<dbReference type="InterPro" id="IPR041033">
    <property type="entry name" value="SpaA_PFL_dom_1"/>
</dbReference>
<feature type="domain" description="BIG2" evidence="3">
    <location>
        <begin position="817"/>
        <end position="896"/>
    </location>
</feature>
<dbReference type="OrthoDB" id="134475at2"/>
<keyword evidence="2" id="KW-0472">Membrane</keyword>
<dbReference type="SMART" id="SM00635">
    <property type="entry name" value="BID_2"/>
    <property type="match status" value="2"/>
</dbReference>
<dbReference type="InterPro" id="IPR003343">
    <property type="entry name" value="Big_2"/>
</dbReference>